<dbReference type="AlphaFoldDB" id="K0TQV3"/>
<dbReference type="OrthoDB" id="5951542at2759"/>
<feature type="region of interest" description="Disordered" evidence="1">
    <location>
        <begin position="1"/>
        <end position="38"/>
    </location>
</feature>
<evidence type="ECO:0000256" key="1">
    <source>
        <dbReference type="SAM" id="MobiDB-lite"/>
    </source>
</evidence>
<feature type="region of interest" description="Disordered" evidence="1">
    <location>
        <begin position="539"/>
        <end position="692"/>
    </location>
</feature>
<protein>
    <recommendedName>
        <fullName evidence="4">B30.2/SPRY domain-containing protein</fullName>
    </recommendedName>
</protein>
<dbReference type="Proteomes" id="UP000266841">
    <property type="component" value="Unassembled WGS sequence"/>
</dbReference>
<feature type="non-terminal residue" evidence="2">
    <location>
        <position position="692"/>
    </location>
</feature>
<feature type="region of interest" description="Disordered" evidence="1">
    <location>
        <begin position="54"/>
        <end position="78"/>
    </location>
</feature>
<accession>K0TQV3</accession>
<keyword evidence="3" id="KW-1185">Reference proteome</keyword>
<reference evidence="2 3" key="1">
    <citation type="journal article" date="2012" name="Genome Biol.">
        <title>Genome and low-iron response of an oceanic diatom adapted to chronic iron limitation.</title>
        <authorList>
            <person name="Lommer M."/>
            <person name="Specht M."/>
            <person name="Roy A.S."/>
            <person name="Kraemer L."/>
            <person name="Andreson R."/>
            <person name="Gutowska M.A."/>
            <person name="Wolf J."/>
            <person name="Bergner S.V."/>
            <person name="Schilhabel M.B."/>
            <person name="Klostermeier U.C."/>
            <person name="Beiko R.G."/>
            <person name="Rosenstiel P."/>
            <person name="Hippler M."/>
            <person name="Laroche J."/>
        </authorList>
    </citation>
    <scope>NUCLEOTIDE SEQUENCE [LARGE SCALE GENOMIC DNA]</scope>
    <source>
        <strain evidence="2 3">CCMP1005</strain>
    </source>
</reference>
<dbReference type="InterPro" id="IPR043136">
    <property type="entry name" value="B30.2/SPRY_sf"/>
</dbReference>
<feature type="compositionally biased region" description="Polar residues" evidence="1">
    <location>
        <begin position="673"/>
        <end position="683"/>
    </location>
</feature>
<organism evidence="2 3">
    <name type="scientific">Thalassiosira oceanica</name>
    <name type="common">Marine diatom</name>
    <dbReference type="NCBI Taxonomy" id="159749"/>
    <lineage>
        <taxon>Eukaryota</taxon>
        <taxon>Sar</taxon>
        <taxon>Stramenopiles</taxon>
        <taxon>Ochrophyta</taxon>
        <taxon>Bacillariophyta</taxon>
        <taxon>Coscinodiscophyceae</taxon>
        <taxon>Thalassiosirophycidae</taxon>
        <taxon>Thalassiosirales</taxon>
        <taxon>Thalassiosiraceae</taxon>
        <taxon>Thalassiosira</taxon>
    </lineage>
</organism>
<gene>
    <name evidence="2" type="ORF">THAOC_01526</name>
</gene>
<proteinExistence type="predicted"/>
<dbReference type="EMBL" id="AGNL01001825">
    <property type="protein sequence ID" value="EJK76697.1"/>
    <property type="molecule type" value="Genomic_DNA"/>
</dbReference>
<sequence length="692" mass="75025">MSSESAGKRQMGGTGGDDRARTATAIKPAETSAASSADLESMLKRALVRIDSLERQHEEMKASAERQHEEMKASAERETRALKEDICRLREENEALRASTEREIKALRDESRPGGSTTMMQPRKRAKLSPSAALDALDNDLLVRCASYLDANGLAQLGRTSARFGITQPGQPRSLVNEAAHQQFRESTTDEERRCLPKHEDESDVGLCRALELLRRPLCFDELAGNGFGPQEHPSRLTGTGHSGWSTAVSGHVMRGGRHFVEFVINMAESLVEGLPVDVHLGVIRPVSLTDGIDLEAEWKRNAHPVRVSSSWKPEVAEKLRSQRTARWGESNFHCCTYYCYNGNCYWTDWDSENVFSDWQGQEGLPRSGTIGLLLDLDEGIMSVFKNGRRLGVIKEALGGEYCWFATAAIPSTIPTTISISRHSVMTLGGRGAGRGRNRALTGRGVRPGLPTTGVRRPFRLDEYPVPTGFLSRRGRFIVVEHPRHRPPSSTVRTSRGSVTSFPSNLSIINLHLLIVYAGRPSAASRYPACPDVAVPGGSASTGREMTHHWPPPPTGLGAVDRIASRRCATARRGQKSVEARASRADGGPGSHPRSIPGPFTDPTGCRAAFGIGGMGPLRREGTTRLPRGCPTAGGAMRGRICSPSARSRRKGSDPLSALGSTPDSTPLHRQGASHQVAPSPSSAGHCIRSRG</sequence>
<dbReference type="CDD" id="cd22249">
    <property type="entry name" value="UDM1_RNF168_RNF169-like"/>
    <property type="match status" value="1"/>
</dbReference>
<evidence type="ECO:0008006" key="4">
    <source>
        <dbReference type="Google" id="ProtNLM"/>
    </source>
</evidence>
<dbReference type="Gene3D" id="2.60.120.920">
    <property type="match status" value="1"/>
</dbReference>
<comment type="caution">
    <text evidence="2">The sequence shown here is derived from an EMBL/GenBank/DDBJ whole genome shotgun (WGS) entry which is preliminary data.</text>
</comment>
<feature type="region of interest" description="Disordered" evidence="1">
    <location>
        <begin position="432"/>
        <end position="454"/>
    </location>
</feature>
<evidence type="ECO:0000313" key="2">
    <source>
        <dbReference type="EMBL" id="EJK76697.1"/>
    </source>
</evidence>
<name>K0TQV3_THAOC</name>
<evidence type="ECO:0000313" key="3">
    <source>
        <dbReference type="Proteomes" id="UP000266841"/>
    </source>
</evidence>